<name>S8AB14_DACHA</name>
<accession>S8AB14</accession>
<gene>
    <name evidence="4" type="ORF">H072_6054</name>
</gene>
<feature type="repeat" description="ANK" evidence="3">
    <location>
        <begin position="164"/>
        <end position="191"/>
    </location>
</feature>
<dbReference type="OrthoDB" id="341259at2759"/>
<dbReference type="PROSITE" id="PS50297">
    <property type="entry name" value="ANK_REP_REGION"/>
    <property type="match status" value="3"/>
</dbReference>
<proteinExistence type="predicted"/>
<comment type="caution">
    <text evidence="4">The sequence shown here is derived from an EMBL/GenBank/DDBJ whole genome shotgun (WGS) entry which is preliminary data.</text>
</comment>
<feature type="repeat" description="ANK" evidence="3">
    <location>
        <begin position="125"/>
        <end position="163"/>
    </location>
</feature>
<dbReference type="PROSITE" id="PS50088">
    <property type="entry name" value="ANK_REPEAT"/>
    <property type="match status" value="3"/>
</dbReference>
<dbReference type="EMBL" id="AQGS01000435">
    <property type="protein sequence ID" value="EPS40114.1"/>
    <property type="molecule type" value="Genomic_DNA"/>
</dbReference>
<dbReference type="PANTHER" id="PTHR24126:SF65">
    <property type="entry name" value="CHROMOSOME UNDETERMINED SCAFFOLD_20, WHOLE GENOME SHOTGUN SEQUENCE"/>
    <property type="match status" value="1"/>
</dbReference>
<dbReference type="PANTHER" id="PTHR24126">
    <property type="entry name" value="ANKYRIN REPEAT, PH AND SEC7 DOMAIN CONTAINING PROTEIN SECG-RELATED"/>
    <property type="match status" value="1"/>
</dbReference>
<dbReference type="AlphaFoldDB" id="S8AB14"/>
<evidence type="ECO:0000256" key="3">
    <source>
        <dbReference type="PROSITE-ProRule" id="PRU00023"/>
    </source>
</evidence>
<evidence type="ECO:0000256" key="1">
    <source>
        <dbReference type="ARBA" id="ARBA00022737"/>
    </source>
</evidence>
<keyword evidence="5" id="KW-1185">Reference proteome</keyword>
<evidence type="ECO:0000256" key="2">
    <source>
        <dbReference type="ARBA" id="ARBA00023043"/>
    </source>
</evidence>
<reference evidence="5" key="2">
    <citation type="submission" date="2013-04" db="EMBL/GenBank/DDBJ databases">
        <title>Genomic mechanisms accounting for the adaptation to parasitism in nematode-trapping fungi.</title>
        <authorList>
            <person name="Ahren D.G."/>
        </authorList>
    </citation>
    <scope>NUCLEOTIDE SEQUENCE [LARGE SCALE GENOMIC DNA]</scope>
    <source>
        <strain evidence="5">CBS 200.50</strain>
    </source>
</reference>
<dbReference type="Proteomes" id="UP000015100">
    <property type="component" value="Unassembled WGS sequence"/>
</dbReference>
<dbReference type="STRING" id="1284197.S8AB14"/>
<dbReference type="eggNOG" id="KOG4412">
    <property type="taxonomic scope" value="Eukaryota"/>
</dbReference>
<dbReference type="InterPro" id="IPR002110">
    <property type="entry name" value="Ankyrin_rpt"/>
</dbReference>
<sequence>MNNRLTSKIREGPLLTKFGGSWVQPLHYAITRNNQDMARFLVLQKAAKMYSISGNSSTPLSCAIEEGILEMIEFFLECGYPVSGAPGHKLAIPLHCAATSNRSEDGRIIKLLLNAGAKVDQKDSNGATPLMTAAKSKFMRRPTYIPPFHTLLEAGADVNAKDNDGNTALHYATRIGINSAFITVLLQYGAD</sequence>
<organism evidence="4 5">
    <name type="scientific">Dactylellina haptotyla (strain CBS 200.50)</name>
    <name type="common">Nematode-trapping fungus</name>
    <name type="synonym">Monacrosporium haptotylum</name>
    <dbReference type="NCBI Taxonomy" id="1284197"/>
    <lineage>
        <taxon>Eukaryota</taxon>
        <taxon>Fungi</taxon>
        <taxon>Dikarya</taxon>
        <taxon>Ascomycota</taxon>
        <taxon>Pezizomycotina</taxon>
        <taxon>Orbiliomycetes</taxon>
        <taxon>Orbiliales</taxon>
        <taxon>Orbiliaceae</taxon>
        <taxon>Dactylellina</taxon>
    </lineage>
</organism>
<dbReference type="SUPFAM" id="SSF48403">
    <property type="entry name" value="Ankyrin repeat"/>
    <property type="match status" value="1"/>
</dbReference>
<evidence type="ECO:0000313" key="4">
    <source>
        <dbReference type="EMBL" id="EPS40114.1"/>
    </source>
</evidence>
<dbReference type="Pfam" id="PF12796">
    <property type="entry name" value="Ank_2"/>
    <property type="match status" value="2"/>
</dbReference>
<keyword evidence="2 3" id="KW-0040">ANK repeat</keyword>
<dbReference type="SMART" id="SM00248">
    <property type="entry name" value="ANK"/>
    <property type="match status" value="5"/>
</dbReference>
<keyword evidence="1" id="KW-0677">Repeat</keyword>
<dbReference type="InterPro" id="IPR036770">
    <property type="entry name" value="Ankyrin_rpt-contain_sf"/>
</dbReference>
<dbReference type="HOGENOM" id="CLU_1421370_0_0_1"/>
<evidence type="ECO:0000313" key="5">
    <source>
        <dbReference type="Proteomes" id="UP000015100"/>
    </source>
</evidence>
<reference evidence="4 5" key="1">
    <citation type="journal article" date="2013" name="PLoS Genet.">
        <title>Genomic mechanisms accounting for the adaptation to parasitism in nematode-trapping fungi.</title>
        <authorList>
            <person name="Meerupati T."/>
            <person name="Andersson K.M."/>
            <person name="Friman E."/>
            <person name="Kumar D."/>
            <person name="Tunlid A."/>
            <person name="Ahren D."/>
        </authorList>
    </citation>
    <scope>NUCLEOTIDE SEQUENCE [LARGE SCALE GENOMIC DNA]</scope>
    <source>
        <strain evidence="4 5">CBS 200.50</strain>
    </source>
</reference>
<dbReference type="Gene3D" id="1.25.40.20">
    <property type="entry name" value="Ankyrin repeat-containing domain"/>
    <property type="match status" value="2"/>
</dbReference>
<feature type="repeat" description="ANK" evidence="3">
    <location>
        <begin position="89"/>
        <end position="124"/>
    </location>
</feature>
<protein>
    <submittedName>
        <fullName evidence="4">Uncharacterized protein</fullName>
    </submittedName>
</protein>